<evidence type="ECO:0008006" key="4">
    <source>
        <dbReference type="Google" id="ProtNLM"/>
    </source>
</evidence>
<evidence type="ECO:0000313" key="2">
    <source>
        <dbReference type="EMBL" id="KAE9276041.1"/>
    </source>
</evidence>
<feature type="signal peptide" evidence="1">
    <location>
        <begin position="1"/>
        <end position="17"/>
    </location>
</feature>
<keyword evidence="1" id="KW-0732">Signal</keyword>
<reference evidence="2 3" key="1">
    <citation type="submission" date="2018-08" db="EMBL/GenBank/DDBJ databases">
        <title>Genomic investigation of the strawberry pathogen Phytophthora fragariae indicates pathogenicity is determined by transcriptional variation in three key races.</title>
        <authorList>
            <person name="Adams T.M."/>
            <person name="Armitage A.D."/>
            <person name="Sobczyk M.K."/>
            <person name="Bates H.J."/>
            <person name="Dunwell J.M."/>
            <person name="Nellist C.F."/>
            <person name="Harrison R.J."/>
        </authorList>
    </citation>
    <scope>NUCLEOTIDE SEQUENCE [LARGE SCALE GENOMIC DNA]</scope>
    <source>
        <strain evidence="2 3">SCRP333</strain>
    </source>
</reference>
<dbReference type="EMBL" id="QXFT01004756">
    <property type="protein sequence ID" value="KAE9276041.1"/>
    <property type="molecule type" value="Genomic_DNA"/>
</dbReference>
<sequence length="106" mass="11521">MHFVGYIISCSLIPAEAFGTFDWYCPERAPAPAVQLNVSCISGTGVRMGSTSSTETHHVLRCHLAGKPGGHLVSSMKQDGKALHSSTQQFIICLTTKTTPFWTRQP</sequence>
<dbReference type="Proteomes" id="UP000434957">
    <property type="component" value="Unassembled WGS sequence"/>
</dbReference>
<organism evidence="2 3">
    <name type="scientific">Phytophthora rubi</name>
    <dbReference type="NCBI Taxonomy" id="129364"/>
    <lineage>
        <taxon>Eukaryota</taxon>
        <taxon>Sar</taxon>
        <taxon>Stramenopiles</taxon>
        <taxon>Oomycota</taxon>
        <taxon>Peronosporomycetes</taxon>
        <taxon>Peronosporales</taxon>
        <taxon>Peronosporaceae</taxon>
        <taxon>Phytophthora</taxon>
    </lineage>
</organism>
<name>A0A6A4BTU2_9STRA</name>
<keyword evidence="3" id="KW-1185">Reference proteome</keyword>
<evidence type="ECO:0000256" key="1">
    <source>
        <dbReference type="SAM" id="SignalP"/>
    </source>
</evidence>
<feature type="chain" id="PRO_5025561902" description="Secreted protein" evidence="1">
    <location>
        <begin position="18"/>
        <end position="106"/>
    </location>
</feature>
<dbReference type="AlphaFoldDB" id="A0A6A4BTU2"/>
<accession>A0A6A4BTU2</accession>
<evidence type="ECO:0000313" key="3">
    <source>
        <dbReference type="Proteomes" id="UP000434957"/>
    </source>
</evidence>
<protein>
    <recommendedName>
        <fullName evidence="4">Secreted protein</fullName>
    </recommendedName>
</protein>
<comment type="caution">
    <text evidence="2">The sequence shown here is derived from an EMBL/GenBank/DDBJ whole genome shotgun (WGS) entry which is preliminary data.</text>
</comment>
<proteinExistence type="predicted"/>
<gene>
    <name evidence="2" type="ORF">PR003_g29168</name>
</gene>